<dbReference type="AlphaFoldDB" id="A0A1I9YWA6"/>
<dbReference type="EMBL" id="CP017565">
    <property type="protein sequence ID" value="APA90482.1"/>
    <property type="molecule type" value="Genomic_DNA"/>
</dbReference>
<name>A0A1I9YWA6_9BURK</name>
<protein>
    <recommendedName>
        <fullName evidence="2">IS6 family transposase</fullName>
    </recommendedName>
</protein>
<sequence>MEGLFDGRHFDREIIVPCVRWYLRYKLSLGDVVEMMAGRGLVLACTTIMRWVRRLTPEFVKR</sequence>
<gene>
    <name evidence="1" type="ORF">BJG93_33435</name>
</gene>
<dbReference type="PANTHER" id="PTHR35528:SF3">
    <property type="entry name" value="BLL1675 PROTEIN"/>
    <property type="match status" value="1"/>
</dbReference>
<evidence type="ECO:0000313" key="1">
    <source>
        <dbReference type="EMBL" id="APA90482.1"/>
    </source>
</evidence>
<organism evidence="1">
    <name type="scientific">Paraburkholderia sprentiae WSM5005</name>
    <dbReference type="NCBI Taxonomy" id="754502"/>
    <lineage>
        <taxon>Bacteria</taxon>
        <taxon>Pseudomonadati</taxon>
        <taxon>Pseudomonadota</taxon>
        <taxon>Betaproteobacteria</taxon>
        <taxon>Burkholderiales</taxon>
        <taxon>Burkholderiaceae</taxon>
        <taxon>Paraburkholderia</taxon>
    </lineage>
</organism>
<geneLocation type="plasmid" evidence="1">
    <name>pl2WSM5005</name>
</geneLocation>
<reference evidence="1" key="1">
    <citation type="submission" date="2016-09" db="EMBL/GenBank/DDBJ databases">
        <title>The Complete Genome of Burkholderia sprentiae wsm5005.</title>
        <authorList>
            <person name="De Meyer S."/>
            <person name="Wang P."/>
            <person name="Terpolilli J."/>
        </authorList>
    </citation>
    <scope>NUCLEOTIDE SEQUENCE [LARGE SCALE GENOMIC DNA]</scope>
    <source>
        <strain evidence="1">WSM5005</strain>
        <plasmid evidence="1">pl2WSM5005</plasmid>
    </source>
</reference>
<dbReference type="PANTHER" id="PTHR35528">
    <property type="entry name" value="BLL1675 PROTEIN"/>
    <property type="match status" value="1"/>
</dbReference>
<proteinExistence type="predicted"/>
<keyword evidence="1" id="KW-0614">Plasmid</keyword>
<dbReference type="InterPro" id="IPR052183">
    <property type="entry name" value="IS_Transposase"/>
</dbReference>
<accession>A0A1I9YWA6</accession>
<evidence type="ECO:0008006" key="2">
    <source>
        <dbReference type="Google" id="ProtNLM"/>
    </source>
</evidence>